<keyword evidence="3" id="KW-0285">Flavoprotein</keyword>
<dbReference type="InterPro" id="IPR016169">
    <property type="entry name" value="FAD-bd_PCMH_sub2"/>
</dbReference>
<dbReference type="Pfam" id="PF01565">
    <property type="entry name" value="FAD_binding_4"/>
    <property type="match status" value="1"/>
</dbReference>
<evidence type="ECO:0000256" key="5">
    <source>
        <dbReference type="ARBA" id="ARBA00023002"/>
    </source>
</evidence>
<dbReference type="AlphaFoldDB" id="A0ABD5VBQ4"/>
<proteinExistence type="inferred from homology"/>
<sequence>MASIDTGRADRDALETDVHGTVHWPGDPEYDDARRVWNAMIDRRPAVVVRCRGVADVRSALAFARADDRAVCVRGGGHNVAGTAIADDAVVVDLSDLTAVGVDPDARTAWVQGGATWADVDHETQAFGLATPGGVVSETGVGGLTLGGGIGHLRRRYGLACDNVRAVDLVTADGEYVHATDDSHPDVLWALRGGARSLGVVTAFEYDLHPVGPDVATCFVVYDARDAPEVMRQYRDWAATAPDAVSTLTAAGVIPDAELFPATVLDDSKLAVLGCHAGDPATGQDELAPLREFATPLADESGVRAYADFQQLLDEDYPDGMRYYWKSLYLDGLPDAAVDRLLDWAERAPSPLSTVDVWHLGGAIDDADPPASAYPARDAPWLLGVEANWEDPAADDANVAWVRECLTDLSEFTDGAFYVNFPGFFESYDESMRATFGDAYERLKAVVGEYDPNGLFAGGGPTEADDPGTATQDDPGAATD</sequence>
<dbReference type="RefSeq" id="WP_336349772.1">
    <property type="nucleotide sequence ID" value="NZ_JAZAQL010000002.1"/>
</dbReference>
<dbReference type="InterPro" id="IPR006093">
    <property type="entry name" value="Oxy_OxRdtase_FAD_BS"/>
</dbReference>
<evidence type="ECO:0000256" key="6">
    <source>
        <dbReference type="SAM" id="MobiDB-lite"/>
    </source>
</evidence>
<dbReference type="PROSITE" id="PS51387">
    <property type="entry name" value="FAD_PCMH"/>
    <property type="match status" value="1"/>
</dbReference>
<dbReference type="InterPro" id="IPR050416">
    <property type="entry name" value="FAD-linked_Oxidoreductase"/>
</dbReference>
<evidence type="ECO:0000313" key="9">
    <source>
        <dbReference type="Proteomes" id="UP001596395"/>
    </source>
</evidence>
<comment type="similarity">
    <text evidence="2">Belongs to the oxygen-dependent FAD-linked oxidoreductase family.</text>
</comment>
<organism evidence="8 9">
    <name type="scientific">Halorubellus litoreus</name>
    <dbReference type="NCBI Taxonomy" id="755308"/>
    <lineage>
        <taxon>Archaea</taxon>
        <taxon>Methanobacteriati</taxon>
        <taxon>Methanobacteriota</taxon>
        <taxon>Stenosarchaea group</taxon>
        <taxon>Halobacteria</taxon>
        <taxon>Halobacteriales</taxon>
        <taxon>Halorubellaceae</taxon>
        <taxon>Halorubellus</taxon>
    </lineage>
</organism>
<protein>
    <submittedName>
        <fullName evidence="8">FAD-binding oxidoreductase</fullName>
    </submittedName>
</protein>
<keyword evidence="9" id="KW-1185">Reference proteome</keyword>
<evidence type="ECO:0000256" key="4">
    <source>
        <dbReference type="ARBA" id="ARBA00022827"/>
    </source>
</evidence>
<dbReference type="InterPro" id="IPR036318">
    <property type="entry name" value="FAD-bd_PCMH-like_sf"/>
</dbReference>
<evidence type="ECO:0000313" key="8">
    <source>
        <dbReference type="EMBL" id="MFC6952785.1"/>
    </source>
</evidence>
<name>A0ABD5VBQ4_9EURY</name>
<feature type="region of interest" description="Disordered" evidence="6">
    <location>
        <begin position="454"/>
        <end position="480"/>
    </location>
</feature>
<reference evidence="8 9" key="1">
    <citation type="journal article" date="2019" name="Int. J. Syst. Evol. Microbiol.">
        <title>The Global Catalogue of Microorganisms (GCM) 10K type strain sequencing project: providing services to taxonomists for standard genome sequencing and annotation.</title>
        <authorList>
            <consortium name="The Broad Institute Genomics Platform"/>
            <consortium name="The Broad Institute Genome Sequencing Center for Infectious Disease"/>
            <person name="Wu L."/>
            <person name="Ma J."/>
        </authorList>
    </citation>
    <scope>NUCLEOTIDE SEQUENCE [LARGE SCALE GENOMIC DNA]</scope>
    <source>
        <strain evidence="8 9">GX26</strain>
    </source>
</reference>
<dbReference type="EMBL" id="JBHSXN010000002">
    <property type="protein sequence ID" value="MFC6952785.1"/>
    <property type="molecule type" value="Genomic_DNA"/>
</dbReference>
<evidence type="ECO:0000259" key="7">
    <source>
        <dbReference type="PROSITE" id="PS51387"/>
    </source>
</evidence>
<dbReference type="Gene3D" id="3.40.462.20">
    <property type="match status" value="1"/>
</dbReference>
<dbReference type="PANTHER" id="PTHR42973">
    <property type="entry name" value="BINDING OXIDOREDUCTASE, PUTATIVE (AFU_ORTHOLOGUE AFUA_1G17690)-RELATED"/>
    <property type="match status" value="1"/>
</dbReference>
<keyword evidence="4" id="KW-0274">FAD</keyword>
<keyword evidence="5" id="KW-0560">Oxidoreductase</keyword>
<dbReference type="InterPro" id="IPR006094">
    <property type="entry name" value="Oxid_FAD_bind_N"/>
</dbReference>
<dbReference type="SUPFAM" id="SSF56176">
    <property type="entry name" value="FAD-binding/transporter-associated domain-like"/>
    <property type="match status" value="1"/>
</dbReference>
<comment type="caution">
    <text evidence="8">The sequence shown here is derived from an EMBL/GenBank/DDBJ whole genome shotgun (WGS) entry which is preliminary data.</text>
</comment>
<evidence type="ECO:0000256" key="1">
    <source>
        <dbReference type="ARBA" id="ARBA00001974"/>
    </source>
</evidence>
<gene>
    <name evidence="8" type="ORF">ACFQGB_07895</name>
</gene>
<dbReference type="PANTHER" id="PTHR42973:SF39">
    <property type="entry name" value="FAD-BINDING PCMH-TYPE DOMAIN-CONTAINING PROTEIN"/>
    <property type="match status" value="1"/>
</dbReference>
<dbReference type="Gene3D" id="3.30.43.10">
    <property type="entry name" value="Uridine Diphospho-n-acetylenolpyruvylglucosamine Reductase, domain 2"/>
    <property type="match status" value="1"/>
</dbReference>
<comment type="cofactor">
    <cofactor evidence="1">
        <name>FAD</name>
        <dbReference type="ChEBI" id="CHEBI:57692"/>
    </cofactor>
</comment>
<dbReference type="InterPro" id="IPR016166">
    <property type="entry name" value="FAD-bd_PCMH"/>
</dbReference>
<dbReference type="Proteomes" id="UP001596395">
    <property type="component" value="Unassembled WGS sequence"/>
</dbReference>
<dbReference type="InterPro" id="IPR016167">
    <property type="entry name" value="FAD-bd_PCMH_sub1"/>
</dbReference>
<evidence type="ECO:0000256" key="3">
    <source>
        <dbReference type="ARBA" id="ARBA00022630"/>
    </source>
</evidence>
<accession>A0ABD5VBQ4</accession>
<dbReference type="Gene3D" id="3.30.465.10">
    <property type="match status" value="1"/>
</dbReference>
<evidence type="ECO:0000256" key="2">
    <source>
        <dbReference type="ARBA" id="ARBA00005466"/>
    </source>
</evidence>
<dbReference type="PROSITE" id="PS00862">
    <property type="entry name" value="OX2_COVAL_FAD"/>
    <property type="match status" value="1"/>
</dbReference>
<feature type="domain" description="FAD-binding PCMH-type" evidence="7">
    <location>
        <begin position="41"/>
        <end position="211"/>
    </location>
</feature>
<dbReference type="GO" id="GO:0016491">
    <property type="term" value="F:oxidoreductase activity"/>
    <property type="evidence" value="ECO:0007669"/>
    <property type="project" value="UniProtKB-KW"/>
</dbReference>